<dbReference type="InterPro" id="IPR045584">
    <property type="entry name" value="Pilin-like"/>
</dbReference>
<dbReference type="NCBIfam" id="TIGR02532">
    <property type="entry name" value="IV_pilin_GFxxxE"/>
    <property type="match status" value="1"/>
</dbReference>
<sequence>MRSNKGFTLVEMAIVLVIIGLLLGGVLKGQELIDNSKVKKAVNDLNAISVAYNGYLDRYNRIPGDDGPLATLQARGANWNITAAGNVSGILGITPAQTFTGGGESVAFWQHVKAAGFIAGNPADAAVAALPINAFQGLIGVSNNTTAITGMGTGLSVCISQIPGKAAAQIDAQLDDRNPSTGSVRATLGVAGANTAPGAAAAAYSENSQYTVCRTL</sequence>
<name>A0A1T4NUD9_9BACT</name>
<dbReference type="OrthoDB" id="9795524at2"/>
<dbReference type="STRING" id="115783.SAMN02745119_01734"/>
<gene>
    <name evidence="1" type="ORF">SAMN02745119_01734</name>
</gene>
<dbReference type="AlphaFoldDB" id="A0A1T4NUD9"/>
<dbReference type="SUPFAM" id="SSF54523">
    <property type="entry name" value="Pili subunits"/>
    <property type="match status" value="1"/>
</dbReference>
<dbReference type="PROSITE" id="PS00409">
    <property type="entry name" value="PROKAR_NTER_METHYL"/>
    <property type="match status" value="1"/>
</dbReference>
<protein>
    <submittedName>
        <fullName evidence="1">Prepilin-type N-terminal cleavage/methylation domain-containing protein</fullName>
    </submittedName>
</protein>
<organism evidence="1 2">
    <name type="scientific">Trichlorobacter thiogenes</name>
    <dbReference type="NCBI Taxonomy" id="115783"/>
    <lineage>
        <taxon>Bacteria</taxon>
        <taxon>Pseudomonadati</taxon>
        <taxon>Thermodesulfobacteriota</taxon>
        <taxon>Desulfuromonadia</taxon>
        <taxon>Geobacterales</taxon>
        <taxon>Geobacteraceae</taxon>
        <taxon>Trichlorobacter</taxon>
    </lineage>
</organism>
<reference evidence="2" key="1">
    <citation type="submission" date="2017-02" db="EMBL/GenBank/DDBJ databases">
        <authorList>
            <person name="Varghese N."/>
            <person name="Submissions S."/>
        </authorList>
    </citation>
    <scope>NUCLEOTIDE SEQUENCE [LARGE SCALE GENOMIC DNA]</scope>
    <source>
        <strain evidence="2">ATCC BAA-34</strain>
    </source>
</reference>
<evidence type="ECO:0000313" key="1">
    <source>
        <dbReference type="EMBL" id="SJZ82823.1"/>
    </source>
</evidence>
<proteinExistence type="predicted"/>
<dbReference type="Proteomes" id="UP000190102">
    <property type="component" value="Unassembled WGS sequence"/>
</dbReference>
<dbReference type="Gene3D" id="3.30.700.10">
    <property type="entry name" value="Glycoprotein, Type 4 Pilin"/>
    <property type="match status" value="1"/>
</dbReference>
<accession>A0A1T4NUD9</accession>
<dbReference type="RefSeq" id="WP_078790035.1">
    <property type="nucleotide sequence ID" value="NZ_FUWR01000008.1"/>
</dbReference>
<evidence type="ECO:0000313" key="2">
    <source>
        <dbReference type="Proteomes" id="UP000190102"/>
    </source>
</evidence>
<dbReference type="InterPro" id="IPR012902">
    <property type="entry name" value="N_methyl_site"/>
</dbReference>
<dbReference type="EMBL" id="FUWR01000008">
    <property type="protein sequence ID" value="SJZ82823.1"/>
    <property type="molecule type" value="Genomic_DNA"/>
</dbReference>
<dbReference type="Pfam" id="PF07963">
    <property type="entry name" value="N_methyl"/>
    <property type="match status" value="1"/>
</dbReference>
<keyword evidence="2" id="KW-1185">Reference proteome</keyword>